<evidence type="ECO:0000256" key="3">
    <source>
        <dbReference type="SAM" id="MobiDB-lite"/>
    </source>
</evidence>
<reference evidence="4" key="1">
    <citation type="submission" date="2024-06" db="EMBL/GenBank/DDBJ databases">
        <title>Draft Genome Sequence of Deinococcus sonorensis Type Strain KR-87, a Biofilm Producing Representative of the Genus Deinococcus.</title>
        <authorList>
            <person name="Boren L.S."/>
            <person name="Grosso R.A."/>
            <person name="Hugenberg-Cox A.N."/>
            <person name="Hill J.T.E."/>
            <person name="Albert C.M."/>
            <person name="Tuohy J.M."/>
        </authorList>
    </citation>
    <scope>NUCLEOTIDE SEQUENCE</scope>
    <source>
        <strain evidence="4">KR-87</strain>
    </source>
</reference>
<dbReference type="GO" id="GO:0016614">
    <property type="term" value="F:oxidoreductase activity, acting on CH-OH group of donors"/>
    <property type="evidence" value="ECO:0007669"/>
    <property type="project" value="UniProtKB-ARBA"/>
</dbReference>
<dbReference type="InterPro" id="IPR002347">
    <property type="entry name" value="SDR_fam"/>
</dbReference>
<dbReference type="Gene3D" id="3.40.50.720">
    <property type="entry name" value="NAD(P)-binding Rossmann-like Domain"/>
    <property type="match status" value="1"/>
</dbReference>
<feature type="region of interest" description="Disordered" evidence="3">
    <location>
        <begin position="286"/>
        <end position="309"/>
    </location>
</feature>
<feature type="compositionally biased region" description="Low complexity" evidence="3">
    <location>
        <begin position="38"/>
        <end position="51"/>
    </location>
</feature>
<evidence type="ECO:0000313" key="4">
    <source>
        <dbReference type="EMBL" id="XBV86580.1"/>
    </source>
</evidence>
<dbReference type="InterPro" id="IPR020904">
    <property type="entry name" value="Sc_DH/Rdtase_CS"/>
</dbReference>
<comment type="similarity">
    <text evidence="1">Belongs to the short-chain dehydrogenases/reductases (SDR) family.</text>
</comment>
<gene>
    <name evidence="4" type="ORF">ABOD76_09810</name>
</gene>
<name>A0AAU7UDG1_9DEIO</name>
<dbReference type="RefSeq" id="WP_350244652.1">
    <property type="nucleotide sequence ID" value="NZ_CP158299.1"/>
</dbReference>
<dbReference type="PANTHER" id="PTHR48107:SF16">
    <property type="entry name" value="NADPH-DEPENDENT ALDEHYDE REDUCTASE 1, CHLOROPLASTIC"/>
    <property type="match status" value="1"/>
</dbReference>
<dbReference type="AlphaFoldDB" id="A0AAU7UDG1"/>
<dbReference type="KEGG" id="dsc:ABOD76_09810"/>
<dbReference type="NCBIfam" id="NF004782">
    <property type="entry name" value="PRK06128.1"/>
    <property type="match status" value="1"/>
</dbReference>
<dbReference type="PRINTS" id="PR00080">
    <property type="entry name" value="SDRFAMILY"/>
</dbReference>
<evidence type="ECO:0000256" key="2">
    <source>
        <dbReference type="ARBA" id="ARBA00023002"/>
    </source>
</evidence>
<dbReference type="CDD" id="cd05355">
    <property type="entry name" value="SDR_c1"/>
    <property type="match status" value="1"/>
</dbReference>
<organism evidence="4">
    <name type="scientific">Deinococcus sonorensis KR-87</name>
    <dbReference type="NCBI Taxonomy" id="694439"/>
    <lineage>
        <taxon>Bacteria</taxon>
        <taxon>Thermotogati</taxon>
        <taxon>Deinococcota</taxon>
        <taxon>Deinococci</taxon>
        <taxon>Deinococcales</taxon>
        <taxon>Deinococcaceae</taxon>
        <taxon>Deinococcus</taxon>
    </lineage>
</organism>
<dbReference type="InterPro" id="IPR006311">
    <property type="entry name" value="TAT_signal"/>
</dbReference>
<dbReference type="PROSITE" id="PS51318">
    <property type="entry name" value="TAT"/>
    <property type="match status" value="1"/>
</dbReference>
<dbReference type="PANTHER" id="PTHR48107">
    <property type="entry name" value="NADPH-DEPENDENT ALDEHYDE REDUCTASE-LIKE PROTEIN, CHLOROPLASTIC-RELATED"/>
    <property type="match status" value="1"/>
</dbReference>
<feature type="region of interest" description="Disordered" evidence="3">
    <location>
        <begin position="32"/>
        <end position="95"/>
    </location>
</feature>
<dbReference type="PROSITE" id="PS00061">
    <property type="entry name" value="ADH_SHORT"/>
    <property type="match status" value="1"/>
</dbReference>
<accession>A0AAU7UDG1</accession>
<proteinExistence type="inferred from homology"/>
<dbReference type="FunFam" id="3.40.50.720:FF:000097">
    <property type="entry name" value="SDR family oxidoreductase"/>
    <property type="match status" value="1"/>
</dbReference>
<dbReference type="InterPro" id="IPR036291">
    <property type="entry name" value="NAD(P)-bd_dom_sf"/>
</dbReference>
<protein>
    <submittedName>
        <fullName evidence="4">SDR family oxidoreductase</fullName>
    </submittedName>
</protein>
<keyword evidence="2" id="KW-0560">Oxidoreductase</keyword>
<sequence length="345" mass="36445">MATDETESSVQPTRRKVLGRIGTGLAAALASPVLARQAGTPAPTTGAKPPAQSIKRDPTTQYKRPPFPKQTQPWPGLASKMVPPPDHGETSYQGTGRLVGRKALITGGDSGIGRAVAIAFAREGADVAINYLPAEESDAREVIALIRAAGRKAVAIPGDIRSEAFCQQLVAQAVKELGGLDILVNNAARQHQVGSILDLTTELFDWTLKTNLYAMFWITKAAMPHFQPGACIINTASEQAYDPSANLLDYAQTKAAIVNFTKSLSKQIIHRGIRVNAVAPGPIWTPLQPSGGQDPNKLPQFGADTPIGRPGQPAELAPVYVTLASQESSYATGQVYGVNGGNAQP</sequence>
<dbReference type="Pfam" id="PF13561">
    <property type="entry name" value="adh_short_C2"/>
    <property type="match status" value="1"/>
</dbReference>
<dbReference type="SUPFAM" id="SSF51735">
    <property type="entry name" value="NAD(P)-binding Rossmann-fold domains"/>
    <property type="match status" value="1"/>
</dbReference>
<dbReference type="PRINTS" id="PR00081">
    <property type="entry name" value="GDHRDH"/>
</dbReference>
<evidence type="ECO:0000256" key="1">
    <source>
        <dbReference type="ARBA" id="ARBA00006484"/>
    </source>
</evidence>
<dbReference type="EMBL" id="CP158299">
    <property type="protein sequence ID" value="XBV86580.1"/>
    <property type="molecule type" value="Genomic_DNA"/>
</dbReference>